<dbReference type="InterPro" id="IPR051411">
    <property type="entry name" value="Polyketide_trans_af380"/>
</dbReference>
<evidence type="ECO:0000259" key="1">
    <source>
        <dbReference type="Pfam" id="PF02129"/>
    </source>
</evidence>
<dbReference type="Pfam" id="PF02129">
    <property type="entry name" value="Peptidase_S15"/>
    <property type="match status" value="1"/>
</dbReference>
<evidence type="ECO:0000313" key="2">
    <source>
        <dbReference type="EMBL" id="QRO50597.1"/>
    </source>
</evidence>
<gene>
    <name evidence="2" type="ORF">I6J59_02890</name>
</gene>
<evidence type="ECO:0000313" key="3">
    <source>
        <dbReference type="Proteomes" id="UP000654720"/>
    </source>
</evidence>
<keyword evidence="3" id="KW-1185">Reference proteome</keyword>
<dbReference type="EMBL" id="CP069450">
    <property type="protein sequence ID" value="QRO50597.1"/>
    <property type="molecule type" value="Genomic_DNA"/>
</dbReference>
<organism evidence="2 3">
    <name type="scientific">Butyricimonas virosa</name>
    <dbReference type="NCBI Taxonomy" id="544645"/>
    <lineage>
        <taxon>Bacteria</taxon>
        <taxon>Pseudomonadati</taxon>
        <taxon>Bacteroidota</taxon>
        <taxon>Bacteroidia</taxon>
        <taxon>Bacteroidales</taxon>
        <taxon>Odoribacteraceae</taxon>
        <taxon>Butyricimonas</taxon>
    </lineage>
</organism>
<protein>
    <submittedName>
        <fullName evidence="2">Alpha/beta hydrolase</fullName>
    </submittedName>
</protein>
<dbReference type="Gene3D" id="3.40.50.1820">
    <property type="entry name" value="alpha/beta hydrolase"/>
    <property type="match status" value="1"/>
</dbReference>
<dbReference type="PANTHER" id="PTHR47751:SF1">
    <property type="entry name" value="SUPERFAMILY HYDROLASE, PUTATIVE (AFU_ORTHOLOGUE AFUA_2G16580)-RELATED"/>
    <property type="match status" value="1"/>
</dbReference>
<sequence>MNIKTIVTTGMLFLAGTIVSGQTSTNQVKEKNMEKLELVKEWDKVFPQSNKVIHEKVTFRNRYGIMLAADMYIPKNAGGKLAAIAVSGPFGAVKEQSSGLYAQTLAERGFLTIAFDPSYTGESGGQPRYVASPDINTEDFCAAVDFLSTLDDVDPERIGILGICGWGGMALNAAAMDTRIKATVTSTMYDMSRVNANGYFDAMDADQRYELRRQLNAQRTLDAKKGTYELAGGVVDPLPDDAPQFVKDYYAYYKTPRGYHKRSLNSNNGWNKTSSLSFINMPLLAYSDEIRGAVLMIHGEKAHSRYFSEDAFKKLKGDNKELLIIPGASHVDLYDNQANVIPFDKIESFFREYLK</sequence>
<accession>A0ABX7H6C0</accession>
<dbReference type="Gene3D" id="1.10.10.800">
    <property type="match status" value="1"/>
</dbReference>
<keyword evidence="2" id="KW-0378">Hydrolase</keyword>
<name>A0ABX7H6C0_9BACT</name>
<feature type="domain" description="Xaa-Pro dipeptidyl-peptidase-like" evidence="1">
    <location>
        <begin position="64"/>
        <end position="327"/>
    </location>
</feature>
<reference evidence="2 3" key="1">
    <citation type="submission" date="2021-02" db="EMBL/GenBank/DDBJ databases">
        <title>FDA dAtabase for Regulatory Grade micrObial Sequences (FDA-ARGOS): Supporting development and validation of Infectious Disease Dx tests.</title>
        <authorList>
            <person name="Carlson P."/>
            <person name="Fischbach M."/>
            <person name="Hastie J."/>
            <person name="Bilen M."/>
            <person name="Cheng A."/>
            <person name="Tallon L."/>
            <person name="Sadzewicz L."/>
            <person name="Zhao X."/>
            <person name="Boylan J."/>
            <person name="Ott S."/>
            <person name="Bowen H."/>
            <person name="Vavikolanu K."/>
            <person name="Mehta A."/>
            <person name="Aluvathingal J."/>
            <person name="Nadendla S."/>
            <person name="Yan Y."/>
            <person name="Sichtig H."/>
        </authorList>
    </citation>
    <scope>NUCLEOTIDE SEQUENCE [LARGE SCALE GENOMIC DNA]</scope>
    <source>
        <strain evidence="2 3">FDAARGOS_1229</strain>
    </source>
</reference>
<dbReference type="GO" id="GO:0016787">
    <property type="term" value="F:hydrolase activity"/>
    <property type="evidence" value="ECO:0007669"/>
    <property type="project" value="UniProtKB-KW"/>
</dbReference>
<dbReference type="SUPFAM" id="SSF53474">
    <property type="entry name" value="alpha/beta-Hydrolases"/>
    <property type="match status" value="1"/>
</dbReference>
<dbReference type="InterPro" id="IPR029058">
    <property type="entry name" value="AB_hydrolase_fold"/>
</dbReference>
<dbReference type="InterPro" id="IPR000383">
    <property type="entry name" value="Xaa-Pro-like_dom"/>
</dbReference>
<dbReference type="Proteomes" id="UP000654720">
    <property type="component" value="Chromosome"/>
</dbReference>
<dbReference type="PANTHER" id="PTHR47751">
    <property type="entry name" value="SUPERFAMILY HYDROLASE, PUTATIVE (AFU_ORTHOLOGUE AFUA_2G16580)-RELATED"/>
    <property type="match status" value="1"/>
</dbReference>
<proteinExistence type="predicted"/>